<dbReference type="AlphaFoldDB" id="A0A821Y285"/>
<evidence type="ECO:0000313" key="2">
    <source>
        <dbReference type="EMBL" id="CAF4953484.1"/>
    </source>
</evidence>
<feature type="compositionally biased region" description="Low complexity" evidence="1">
    <location>
        <begin position="53"/>
        <end position="63"/>
    </location>
</feature>
<accession>A0A821Y285</accession>
<name>A0A821Y285_9BILA</name>
<keyword evidence="3" id="KW-1185">Reference proteome</keyword>
<dbReference type="Proteomes" id="UP000663873">
    <property type="component" value="Unassembled WGS sequence"/>
</dbReference>
<proteinExistence type="predicted"/>
<sequence length="73" mass="8118">PPPLPSSNSLSLVTLNSTDWLQFFRSPLFIPNSFRLPLASVPRRFPFEINHSNSSIIGSGSQSAFKPPIQKHN</sequence>
<protein>
    <submittedName>
        <fullName evidence="2">Uncharacterized protein</fullName>
    </submittedName>
</protein>
<organism evidence="2 3">
    <name type="scientific">Rotaria socialis</name>
    <dbReference type="NCBI Taxonomy" id="392032"/>
    <lineage>
        <taxon>Eukaryota</taxon>
        <taxon>Metazoa</taxon>
        <taxon>Spiralia</taxon>
        <taxon>Gnathifera</taxon>
        <taxon>Rotifera</taxon>
        <taxon>Eurotatoria</taxon>
        <taxon>Bdelloidea</taxon>
        <taxon>Philodinida</taxon>
        <taxon>Philodinidae</taxon>
        <taxon>Rotaria</taxon>
    </lineage>
</organism>
<evidence type="ECO:0000256" key="1">
    <source>
        <dbReference type="SAM" id="MobiDB-lite"/>
    </source>
</evidence>
<reference evidence="2" key="1">
    <citation type="submission" date="2021-02" db="EMBL/GenBank/DDBJ databases">
        <authorList>
            <person name="Nowell W R."/>
        </authorList>
    </citation>
    <scope>NUCLEOTIDE SEQUENCE</scope>
</reference>
<gene>
    <name evidence="2" type="ORF">UJA718_LOCUS47867</name>
</gene>
<feature type="non-terminal residue" evidence="2">
    <location>
        <position position="1"/>
    </location>
</feature>
<feature type="region of interest" description="Disordered" evidence="1">
    <location>
        <begin position="53"/>
        <end position="73"/>
    </location>
</feature>
<evidence type="ECO:0000313" key="3">
    <source>
        <dbReference type="Proteomes" id="UP000663873"/>
    </source>
</evidence>
<dbReference type="EMBL" id="CAJOBP010093017">
    <property type="protein sequence ID" value="CAF4953484.1"/>
    <property type="molecule type" value="Genomic_DNA"/>
</dbReference>
<comment type="caution">
    <text evidence="2">The sequence shown here is derived from an EMBL/GenBank/DDBJ whole genome shotgun (WGS) entry which is preliminary data.</text>
</comment>